<dbReference type="Proteomes" id="UP000292402">
    <property type="component" value="Unassembled WGS sequence"/>
</dbReference>
<sequence length="83" mass="9116">MTGSTAGPAADSQVAAPSTHTLALKEPKRQPWREIWPAPREPQQQAQIYGFAKGEIMVFDGNAGNFFARDGWSVEQESDTQPK</sequence>
<evidence type="ECO:0000313" key="2">
    <source>
        <dbReference type="EMBL" id="RYN58282.1"/>
    </source>
</evidence>
<evidence type="ECO:0000256" key="1">
    <source>
        <dbReference type="SAM" id="MobiDB-lite"/>
    </source>
</evidence>
<dbReference type="EMBL" id="PDXA01000005">
    <property type="protein sequence ID" value="RYN58282.1"/>
    <property type="molecule type" value="Genomic_DNA"/>
</dbReference>
<gene>
    <name evidence="2" type="ORF">AA0114_g2215</name>
</gene>
<proteinExistence type="predicted"/>
<feature type="region of interest" description="Disordered" evidence="1">
    <location>
        <begin position="1"/>
        <end position="31"/>
    </location>
</feature>
<comment type="caution">
    <text evidence="2">The sequence shown here is derived from an EMBL/GenBank/DDBJ whole genome shotgun (WGS) entry which is preliminary data.</text>
</comment>
<evidence type="ECO:0000313" key="3">
    <source>
        <dbReference type="Proteomes" id="UP000292402"/>
    </source>
</evidence>
<accession>A0A4Q4MS65</accession>
<name>A0A4Q4MS65_9PLEO</name>
<dbReference type="AlphaFoldDB" id="A0A4Q4MS65"/>
<reference evidence="3" key="1">
    <citation type="journal article" date="2019" name="bioRxiv">
        <title>Genomics, evolutionary history and diagnostics of the Alternaria alternata species group including apple and Asian pear pathotypes.</title>
        <authorList>
            <person name="Armitage A.D."/>
            <person name="Cockerton H.M."/>
            <person name="Sreenivasaprasad S."/>
            <person name="Woodhall J.W."/>
            <person name="Lane C.R."/>
            <person name="Harrison R.J."/>
            <person name="Clarkson J.P."/>
        </authorList>
    </citation>
    <scope>NUCLEOTIDE SEQUENCE [LARGE SCALE GENOMIC DNA]</scope>
    <source>
        <strain evidence="3">FERA 1082</strain>
    </source>
</reference>
<organism evidence="2 3">
    <name type="scientific">Alternaria tenuissima</name>
    <dbReference type="NCBI Taxonomy" id="119927"/>
    <lineage>
        <taxon>Eukaryota</taxon>
        <taxon>Fungi</taxon>
        <taxon>Dikarya</taxon>
        <taxon>Ascomycota</taxon>
        <taxon>Pezizomycotina</taxon>
        <taxon>Dothideomycetes</taxon>
        <taxon>Pleosporomycetidae</taxon>
        <taxon>Pleosporales</taxon>
        <taxon>Pleosporineae</taxon>
        <taxon>Pleosporaceae</taxon>
        <taxon>Alternaria</taxon>
        <taxon>Alternaria sect. Alternaria</taxon>
        <taxon>Alternaria alternata complex</taxon>
    </lineage>
</organism>
<protein>
    <submittedName>
        <fullName evidence="2">Uncharacterized protein</fullName>
    </submittedName>
</protein>